<dbReference type="STRING" id="574651.SAMN04487968_103212"/>
<evidence type="ECO:0000256" key="1">
    <source>
        <dbReference type="ARBA" id="ARBA00006845"/>
    </source>
</evidence>
<sequence length="136" mass="14705">MSGLAGILAGHHAPGVYRWHAAFGAADVKHTVEHAGWHFTRVDGVGVEDKQALMDAFGSALAAPDHFGRNLDALRDVLRDVEGRLVVLWDEWGPFARADRPTFDAVTDIFAERSGRGDLAVLLRGEGPDIPLPSLD</sequence>
<dbReference type="Proteomes" id="UP000198832">
    <property type="component" value="Unassembled WGS sequence"/>
</dbReference>
<protein>
    <submittedName>
        <fullName evidence="3">Barstar, RNAse (Barnase) inhibitor</fullName>
    </submittedName>
</protein>
<evidence type="ECO:0000259" key="2">
    <source>
        <dbReference type="Pfam" id="PF01337"/>
    </source>
</evidence>
<accession>A0A1I1G7W7</accession>
<dbReference type="AlphaFoldDB" id="A0A1I1G7W7"/>
<reference evidence="3 4" key="1">
    <citation type="submission" date="2016-10" db="EMBL/GenBank/DDBJ databases">
        <authorList>
            <person name="de Groot N.N."/>
        </authorList>
    </citation>
    <scope>NUCLEOTIDE SEQUENCE [LARGE SCALE GENOMIC DNA]</scope>
    <source>
        <strain evidence="3 4">CGMCC 1.7056</strain>
    </source>
</reference>
<gene>
    <name evidence="3" type="ORF">SAMN04487968_103212</name>
</gene>
<evidence type="ECO:0000313" key="4">
    <source>
        <dbReference type="Proteomes" id="UP000198832"/>
    </source>
</evidence>
<dbReference type="Pfam" id="PF01337">
    <property type="entry name" value="Barstar"/>
    <property type="match status" value="1"/>
</dbReference>
<dbReference type="InterPro" id="IPR035905">
    <property type="entry name" value="Barstar-like_sf"/>
</dbReference>
<evidence type="ECO:0000313" key="3">
    <source>
        <dbReference type="EMBL" id="SFC05290.1"/>
    </source>
</evidence>
<keyword evidence="4" id="KW-1185">Reference proteome</keyword>
<dbReference type="InterPro" id="IPR000468">
    <property type="entry name" value="Barstar"/>
</dbReference>
<dbReference type="RefSeq" id="WP_091121273.1">
    <property type="nucleotide sequence ID" value="NZ_FOLB01000003.1"/>
</dbReference>
<dbReference type="SUPFAM" id="SSF52038">
    <property type="entry name" value="Barstar-related"/>
    <property type="match status" value="1"/>
</dbReference>
<organism evidence="3 4">
    <name type="scientific">Nocardioides terrae</name>
    <dbReference type="NCBI Taxonomy" id="574651"/>
    <lineage>
        <taxon>Bacteria</taxon>
        <taxon>Bacillati</taxon>
        <taxon>Actinomycetota</taxon>
        <taxon>Actinomycetes</taxon>
        <taxon>Propionibacteriales</taxon>
        <taxon>Nocardioidaceae</taxon>
        <taxon>Nocardioides</taxon>
    </lineage>
</organism>
<dbReference type="EMBL" id="FOLB01000003">
    <property type="protein sequence ID" value="SFC05290.1"/>
    <property type="molecule type" value="Genomic_DNA"/>
</dbReference>
<dbReference type="OrthoDB" id="5184890at2"/>
<feature type="domain" description="Barstar (barnase inhibitor)" evidence="2">
    <location>
        <begin position="37"/>
        <end position="114"/>
    </location>
</feature>
<proteinExistence type="inferred from homology"/>
<name>A0A1I1G7W7_9ACTN</name>
<dbReference type="Gene3D" id="3.30.370.10">
    <property type="entry name" value="Barstar-like"/>
    <property type="match status" value="1"/>
</dbReference>
<comment type="similarity">
    <text evidence="1">Belongs to the barstar family.</text>
</comment>